<name>A0A6M3KL42_9ZZZZ</name>
<dbReference type="Pfam" id="PF06223">
    <property type="entry name" value="Phage_tail_T"/>
    <property type="match status" value="1"/>
</dbReference>
<reference evidence="3" key="1">
    <citation type="submission" date="2020-03" db="EMBL/GenBank/DDBJ databases">
        <title>The deep terrestrial virosphere.</title>
        <authorList>
            <person name="Holmfeldt K."/>
            <person name="Nilsson E."/>
            <person name="Simone D."/>
            <person name="Lopez-Fernandez M."/>
            <person name="Wu X."/>
            <person name="de Brujin I."/>
            <person name="Lundin D."/>
            <person name="Andersson A."/>
            <person name="Bertilsson S."/>
            <person name="Dopson M."/>
        </authorList>
    </citation>
    <scope>NUCLEOTIDE SEQUENCE</scope>
    <source>
        <strain evidence="3">MM415A00408</strain>
        <strain evidence="2">MM415B00786</strain>
    </source>
</reference>
<gene>
    <name evidence="3" type="ORF">MM415A00408_0013</name>
    <name evidence="2" type="ORF">MM415B00786_0013</name>
</gene>
<dbReference type="EMBL" id="MT142487">
    <property type="protein sequence ID" value="QJA82420.1"/>
    <property type="molecule type" value="Genomic_DNA"/>
</dbReference>
<evidence type="ECO:0000313" key="3">
    <source>
        <dbReference type="EMBL" id="QJA82420.1"/>
    </source>
</evidence>
<evidence type="ECO:0000259" key="1">
    <source>
        <dbReference type="Pfam" id="PF06223"/>
    </source>
</evidence>
<dbReference type="EMBL" id="MT141470">
    <property type="protein sequence ID" value="QJA62399.1"/>
    <property type="molecule type" value="Genomic_DNA"/>
</dbReference>
<evidence type="ECO:0000313" key="2">
    <source>
        <dbReference type="EMBL" id="QJA62399.1"/>
    </source>
</evidence>
<dbReference type="InterPro" id="IPR009350">
    <property type="entry name" value="Phage_tail_T"/>
</dbReference>
<feature type="domain" description="Minor tail T" evidence="1">
    <location>
        <begin position="13"/>
        <end position="91"/>
    </location>
</feature>
<proteinExistence type="predicted"/>
<sequence>MGKTVSQLLREIDSKELSEWMAYARMEPFGAVREDYRAGIISTILASAHGKKGAHFSPETFFPELEYARARPPKQSVETMKDQLVSIVKSFGGKVLKKGEKIVRPAKKAKGRKDGKSR</sequence>
<organism evidence="3">
    <name type="scientific">viral metagenome</name>
    <dbReference type="NCBI Taxonomy" id="1070528"/>
    <lineage>
        <taxon>unclassified sequences</taxon>
        <taxon>metagenomes</taxon>
        <taxon>organismal metagenomes</taxon>
    </lineage>
</organism>
<dbReference type="AlphaFoldDB" id="A0A6M3KL42"/>
<accession>A0A6M3KL42</accession>
<protein>
    <recommendedName>
        <fullName evidence="1">Minor tail T domain-containing protein</fullName>
    </recommendedName>
</protein>